<comment type="caution">
    <text evidence="8">The sequence shown here is derived from an EMBL/GenBank/DDBJ whole genome shotgun (WGS) entry which is preliminary data.</text>
</comment>
<dbReference type="PANTHER" id="PTHR48050">
    <property type="entry name" value="STEROL 3-BETA-GLUCOSYLTRANSFERASE"/>
    <property type="match status" value="1"/>
</dbReference>
<protein>
    <submittedName>
        <fullName evidence="8">Glycosyl transferase family 28</fullName>
    </submittedName>
</protein>
<dbReference type="Proteomes" id="UP000251891">
    <property type="component" value="Unassembled WGS sequence"/>
</dbReference>
<keyword evidence="2" id="KW-0328">Glycosyltransferase</keyword>
<feature type="region of interest" description="Disordered" evidence="5">
    <location>
        <begin position="65"/>
        <end position="88"/>
    </location>
</feature>
<evidence type="ECO:0000313" key="9">
    <source>
        <dbReference type="Proteomes" id="UP000251891"/>
    </source>
</evidence>
<reference evidence="8 9" key="1">
    <citation type="submission" date="2018-06" db="EMBL/GenBank/DDBJ databases">
        <title>Actinomadura craniellae sp. nov. isolated from marine sponge Craniella sp.</title>
        <authorList>
            <person name="Li L."/>
            <person name="Xu Q.H."/>
            <person name="Lin H.W."/>
            <person name="Lu Y.H."/>
        </authorList>
    </citation>
    <scope>NUCLEOTIDE SEQUENCE [LARGE SCALE GENOMIC DNA]</scope>
    <source>
        <strain evidence="8 9">LHW63021</strain>
    </source>
</reference>
<dbReference type="Pfam" id="PF06722">
    <property type="entry name" value="EryCIII-like_C"/>
    <property type="match status" value="1"/>
</dbReference>
<dbReference type="PANTHER" id="PTHR48050:SF13">
    <property type="entry name" value="STEROL 3-BETA-GLUCOSYLTRANSFERASE UGT80A2"/>
    <property type="match status" value="1"/>
</dbReference>
<dbReference type="InterPro" id="IPR002213">
    <property type="entry name" value="UDP_glucos_trans"/>
</dbReference>
<feature type="domain" description="Erythromycin biosynthesis protein CIII-like C-terminal" evidence="6">
    <location>
        <begin position="287"/>
        <end position="432"/>
    </location>
</feature>
<accession>A0A365H0U9</accession>
<feature type="domain" description="Erythromycin biosynthesis protein CIII-like N-terminal" evidence="7">
    <location>
        <begin position="22"/>
        <end position="63"/>
    </location>
</feature>
<dbReference type="FunFam" id="3.40.50.2000:FF:000072">
    <property type="entry name" value="Glycosyl transferase"/>
    <property type="match status" value="1"/>
</dbReference>
<evidence type="ECO:0000256" key="2">
    <source>
        <dbReference type="ARBA" id="ARBA00022676"/>
    </source>
</evidence>
<dbReference type="CDD" id="cd03784">
    <property type="entry name" value="GT1_Gtf-like"/>
    <property type="match status" value="1"/>
</dbReference>
<dbReference type="InterPro" id="IPR048284">
    <property type="entry name" value="EryCIII-like_N"/>
</dbReference>
<dbReference type="InterPro" id="IPR030953">
    <property type="entry name" value="Glycosyl_450act"/>
</dbReference>
<dbReference type="SUPFAM" id="SSF53756">
    <property type="entry name" value="UDP-Glycosyltransferase/glycogen phosphorylase"/>
    <property type="match status" value="1"/>
</dbReference>
<comment type="similarity">
    <text evidence="1">Belongs to the glycosyltransferase 28 family.</text>
</comment>
<sequence length="437" mass="47541">MRVLFVTYPAKAHAYPQVPLAWALRAAGHEVCVISQPDVVDDITGSGLTAVPIGEMLNLEERIQEEERAKERDRESGAGFALEPGEEPDPELLMRLDELQPEKITLDYMQGMFTVMASLAFDSVTEEHALDELVAFMRGWGPDLVIWDPLVFAGGVAAQACGAAHARMLYGLDLVGWMRGQYLAAVADRPALLRDDPMAEWLDGVAGRYGGEFSEDLVMGQWTIDPMPGSLRLPVNHHYVPVRYVPYNGPAAMPEWLREPPKRPRVCLTLGLSFREVMGGDKVSIGELLGAAADLDVEVVATLDAEQLATAGRVPDNVRAVDFVPLNELLPTCSAIVHQGGFGSTLTALAHGVPQVIIPADLWDTEARAQLMHRSGAALHLPRTAEISAAGLRDLLVRVLEERSFQESAARLRTEALGTLGPADLVPVLERLTAISR</sequence>
<evidence type="ECO:0000256" key="3">
    <source>
        <dbReference type="ARBA" id="ARBA00022679"/>
    </source>
</evidence>
<keyword evidence="9" id="KW-1185">Reference proteome</keyword>
<gene>
    <name evidence="8" type="ORF">DPM19_24275</name>
</gene>
<dbReference type="InterPro" id="IPR010610">
    <property type="entry name" value="EryCIII-like_C"/>
</dbReference>
<dbReference type="AlphaFoldDB" id="A0A365H0U9"/>
<dbReference type="GO" id="GO:0016758">
    <property type="term" value="F:hexosyltransferase activity"/>
    <property type="evidence" value="ECO:0007669"/>
    <property type="project" value="UniProtKB-ARBA"/>
</dbReference>
<evidence type="ECO:0000256" key="4">
    <source>
        <dbReference type="ARBA" id="ARBA00023194"/>
    </source>
</evidence>
<dbReference type="GO" id="GO:0008194">
    <property type="term" value="F:UDP-glycosyltransferase activity"/>
    <property type="evidence" value="ECO:0007669"/>
    <property type="project" value="InterPro"/>
</dbReference>
<evidence type="ECO:0000256" key="1">
    <source>
        <dbReference type="ARBA" id="ARBA00006962"/>
    </source>
</evidence>
<proteinExistence type="inferred from homology"/>
<dbReference type="EMBL" id="QLYX01000012">
    <property type="protein sequence ID" value="RAY12710.1"/>
    <property type="molecule type" value="Genomic_DNA"/>
</dbReference>
<dbReference type="Gene3D" id="3.40.50.2000">
    <property type="entry name" value="Glycogen Phosphorylase B"/>
    <property type="match status" value="2"/>
</dbReference>
<feature type="domain" description="Erythromycin biosynthesis protein CIII-like N-terminal" evidence="7">
    <location>
        <begin position="101"/>
        <end position="271"/>
    </location>
</feature>
<keyword evidence="4" id="KW-0045">Antibiotic biosynthesis</keyword>
<dbReference type="InterPro" id="IPR050426">
    <property type="entry name" value="Glycosyltransferase_28"/>
</dbReference>
<name>A0A365H0U9_9ACTN</name>
<dbReference type="RefSeq" id="WP_111870317.1">
    <property type="nucleotide sequence ID" value="NZ_QLYX01000012.1"/>
</dbReference>
<evidence type="ECO:0000313" key="8">
    <source>
        <dbReference type="EMBL" id="RAY12710.1"/>
    </source>
</evidence>
<evidence type="ECO:0000259" key="6">
    <source>
        <dbReference type="Pfam" id="PF06722"/>
    </source>
</evidence>
<organism evidence="8 9">
    <name type="scientific">Actinomadura craniellae</name>
    <dbReference type="NCBI Taxonomy" id="2231787"/>
    <lineage>
        <taxon>Bacteria</taxon>
        <taxon>Bacillati</taxon>
        <taxon>Actinomycetota</taxon>
        <taxon>Actinomycetes</taxon>
        <taxon>Streptosporangiales</taxon>
        <taxon>Thermomonosporaceae</taxon>
        <taxon>Actinomadura</taxon>
    </lineage>
</organism>
<dbReference type="OrthoDB" id="5488434at2"/>
<dbReference type="NCBIfam" id="TIGR04516">
    <property type="entry name" value="glycosyl_450act"/>
    <property type="match status" value="1"/>
</dbReference>
<dbReference type="GO" id="GO:0017000">
    <property type="term" value="P:antibiotic biosynthetic process"/>
    <property type="evidence" value="ECO:0007669"/>
    <property type="project" value="UniProtKB-KW"/>
</dbReference>
<keyword evidence="3 8" id="KW-0808">Transferase</keyword>
<dbReference type="Pfam" id="PF21036">
    <property type="entry name" value="EryCIII-like_N"/>
    <property type="match status" value="2"/>
</dbReference>
<evidence type="ECO:0000256" key="5">
    <source>
        <dbReference type="SAM" id="MobiDB-lite"/>
    </source>
</evidence>
<evidence type="ECO:0000259" key="7">
    <source>
        <dbReference type="Pfam" id="PF21036"/>
    </source>
</evidence>
<feature type="compositionally biased region" description="Basic and acidic residues" evidence="5">
    <location>
        <begin position="65"/>
        <end position="76"/>
    </location>
</feature>